<proteinExistence type="predicted"/>
<accession>A0A229RUW8</accession>
<comment type="caution">
    <text evidence="1">The sequence shown here is derived from an EMBL/GenBank/DDBJ whole genome shotgun (WGS) entry which is preliminary data.</text>
</comment>
<organism evidence="1 2">
    <name type="scientific">Amycolatopsis thailandensis</name>
    <dbReference type="NCBI Taxonomy" id="589330"/>
    <lineage>
        <taxon>Bacteria</taxon>
        <taxon>Bacillati</taxon>
        <taxon>Actinomycetota</taxon>
        <taxon>Actinomycetes</taxon>
        <taxon>Pseudonocardiales</taxon>
        <taxon>Pseudonocardiaceae</taxon>
        <taxon>Amycolatopsis</taxon>
    </lineage>
</organism>
<name>A0A229RUW8_9PSEU</name>
<dbReference type="RefSeq" id="WP_093936952.1">
    <property type="nucleotide sequence ID" value="NZ_NMQT01000102.1"/>
</dbReference>
<keyword evidence="2" id="KW-1185">Reference proteome</keyword>
<evidence type="ECO:0000313" key="1">
    <source>
        <dbReference type="EMBL" id="OXM50291.1"/>
    </source>
</evidence>
<reference evidence="1 2" key="1">
    <citation type="submission" date="2017-07" db="EMBL/GenBank/DDBJ databases">
        <title>Amycolatopsis thailandensis Genome sequencing and assembly.</title>
        <authorList>
            <person name="Kaur N."/>
            <person name="Mayilraj S."/>
        </authorList>
    </citation>
    <scope>NUCLEOTIDE SEQUENCE [LARGE SCALE GENOMIC DNA]</scope>
    <source>
        <strain evidence="1 2">JCM 16380</strain>
    </source>
</reference>
<dbReference type="Proteomes" id="UP000215223">
    <property type="component" value="Unassembled WGS sequence"/>
</dbReference>
<dbReference type="AlphaFoldDB" id="A0A229RUW8"/>
<sequence length="145" mass="14966">MGLEVAVGFLIAWAAGKVRRAGSQLDGVADAVVDASAVRLRDVLLRKLGGDSAVKRLQLEAGETGDVSDLTRQRVNLAIEDAVEQDPQFATELKAAIAEAAKDDDFVATYGTTTVTGTAHAHATGSIAIGAVGRDANLGQAPDPR</sequence>
<protein>
    <submittedName>
        <fullName evidence="1">Chromosome partitioning protein</fullName>
    </submittedName>
</protein>
<gene>
    <name evidence="1" type="ORF">CFP71_28075</name>
</gene>
<dbReference type="EMBL" id="NMQT01000102">
    <property type="protein sequence ID" value="OXM50291.1"/>
    <property type="molecule type" value="Genomic_DNA"/>
</dbReference>
<evidence type="ECO:0000313" key="2">
    <source>
        <dbReference type="Proteomes" id="UP000215223"/>
    </source>
</evidence>
<dbReference type="OrthoDB" id="3638630at2"/>